<dbReference type="EMBL" id="JAERQG010000001">
    <property type="protein sequence ID" value="MBL0763651.1"/>
    <property type="molecule type" value="Genomic_DNA"/>
</dbReference>
<dbReference type="PANTHER" id="PTHR34477:SF1">
    <property type="entry name" value="UPF0213 PROTEIN YHBQ"/>
    <property type="match status" value="1"/>
</dbReference>
<keyword evidence="4" id="KW-1185">Reference proteome</keyword>
<dbReference type="Gene3D" id="3.40.1440.10">
    <property type="entry name" value="GIY-YIG endonuclease"/>
    <property type="match status" value="1"/>
</dbReference>
<reference evidence="3" key="1">
    <citation type="submission" date="2021-01" db="EMBL/GenBank/DDBJ databases">
        <title>Marivirga sp. nov., isolated from intertidal surface sediments.</title>
        <authorList>
            <person name="Zhang M."/>
        </authorList>
    </citation>
    <scope>NUCLEOTIDE SEQUENCE</scope>
    <source>
        <strain evidence="3">SM1354</strain>
    </source>
</reference>
<dbReference type="InterPro" id="IPR035901">
    <property type="entry name" value="GIY-YIG_endonuc_sf"/>
</dbReference>
<name>A0A937ABM6_9BACT</name>
<proteinExistence type="inferred from homology"/>
<evidence type="ECO:0000313" key="3">
    <source>
        <dbReference type="EMBL" id="MBL0763651.1"/>
    </source>
</evidence>
<accession>A0A937ABM6</accession>
<dbReference type="CDD" id="cd10449">
    <property type="entry name" value="GIY-YIG_SLX1_like"/>
    <property type="match status" value="1"/>
</dbReference>
<dbReference type="Proteomes" id="UP000642920">
    <property type="component" value="Unassembled WGS sequence"/>
</dbReference>
<dbReference type="InterPro" id="IPR050190">
    <property type="entry name" value="UPF0213_domain"/>
</dbReference>
<dbReference type="SUPFAM" id="SSF82771">
    <property type="entry name" value="GIY-YIG endonuclease"/>
    <property type="match status" value="1"/>
</dbReference>
<evidence type="ECO:0000313" key="4">
    <source>
        <dbReference type="Proteomes" id="UP000642920"/>
    </source>
</evidence>
<dbReference type="AlphaFoldDB" id="A0A937ABM6"/>
<evidence type="ECO:0000256" key="1">
    <source>
        <dbReference type="ARBA" id="ARBA00007435"/>
    </source>
</evidence>
<evidence type="ECO:0000259" key="2">
    <source>
        <dbReference type="PROSITE" id="PS50164"/>
    </source>
</evidence>
<dbReference type="PANTHER" id="PTHR34477">
    <property type="entry name" value="UPF0213 PROTEIN YHBQ"/>
    <property type="match status" value="1"/>
</dbReference>
<comment type="similarity">
    <text evidence="1">Belongs to the UPF0213 family.</text>
</comment>
<dbReference type="Pfam" id="PF01541">
    <property type="entry name" value="GIY-YIG"/>
    <property type="match status" value="1"/>
</dbReference>
<feature type="domain" description="GIY-YIG" evidence="2">
    <location>
        <begin position="1"/>
        <end position="76"/>
    </location>
</feature>
<sequence length="92" mass="11157">MHYVYILFSQKLNKFYIGYTADLNQRIEYHQMALKGKFTAAANDWEVYITIECSSKKHALAIERYIKHMKSKKYIQNLKQFPEMKEKLLLRY</sequence>
<protein>
    <submittedName>
        <fullName evidence="3">GIY-YIG nuclease family protein</fullName>
    </submittedName>
</protein>
<dbReference type="InterPro" id="IPR000305">
    <property type="entry name" value="GIY-YIG_endonuc"/>
</dbReference>
<organism evidence="3 4">
    <name type="scientific">Marivirga atlantica</name>
    <dbReference type="NCBI Taxonomy" id="1548457"/>
    <lineage>
        <taxon>Bacteria</taxon>
        <taxon>Pseudomonadati</taxon>
        <taxon>Bacteroidota</taxon>
        <taxon>Cytophagia</taxon>
        <taxon>Cytophagales</taxon>
        <taxon>Marivirgaceae</taxon>
        <taxon>Marivirga</taxon>
    </lineage>
</organism>
<comment type="caution">
    <text evidence="3">The sequence shown here is derived from an EMBL/GenBank/DDBJ whole genome shotgun (WGS) entry which is preliminary data.</text>
</comment>
<gene>
    <name evidence="3" type="ORF">JKP34_00220</name>
</gene>
<dbReference type="PROSITE" id="PS50164">
    <property type="entry name" value="GIY_YIG"/>
    <property type="match status" value="1"/>
</dbReference>